<reference evidence="1" key="2">
    <citation type="submission" date="2019-06" db="EMBL/GenBank/DDBJ databases">
        <title>Genomics analysis of Aphanomyces spp. identifies a new class of oomycete effector associated with host adaptation.</title>
        <authorList>
            <person name="Gaulin E."/>
        </authorList>
    </citation>
    <scope>NUCLEOTIDE SEQUENCE</scope>
    <source>
        <strain evidence="1">CBS 578.67</strain>
    </source>
</reference>
<sequence>MHQLYPPPSRAAPPETLVPPRVKYTDICFPSRPDMLFCVHVTTVPGGFPLHLELFSNSDGQDIEWHCHLKSLEDAKILSCPEPIKPQHVLSALTAWLSRSSKAATNAQVDVMQQEDGPIHLVLGMKCPTSCGVCAFGFELTPWRCAILTAMNSLMARLDVNEPPIVASFSAYPPFFMRYAVWKTDLNVMSKYFELVEGGIAVKFLKSGVFRVQLMMRLSGAAHFDLFVNALPQTSIFANGHNATWHGSNDRVVISKNSMLRVFGRSGDMASQISLLVEEVSSLHE</sequence>
<dbReference type="EMBL" id="CAADRA010006058">
    <property type="protein sequence ID" value="VFT93891.1"/>
    <property type="molecule type" value="Genomic_DNA"/>
</dbReference>
<reference evidence="2 3" key="1">
    <citation type="submission" date="2019-03" db="EMBL/GenBank/DDBJ databases">
        <authorList>
            <person name="Gaulin E."/>
            <person name="Dumas B."/>
        </authorList>
    </citation>
    <scope>NUCLEOTIDE SEQUENCE [LARGE SCALE GENOMIC DNA]</scope>
    <source>
        <strain evidence="2">CBS 568.67</strain>
    </source>
</reference>
<name>A0A485L757_9STRA</name>
<dbReference type="Proteomes" id="UP000332933">
    <property type="component" value="Unassembled WGS sequence"/>
</dbReference>
<dbReference type="OrthoDB" id="83823at2759"/>
<dbReference type="EMBL" id="VJMH01006037">
    <property type="protein sequence ID" value="KAF0691693.1"/>
    <property type="molecule type" value="Genomic_DNA"/>
</dbReference>
<evidence type="ECO:0000313" key="2">
    <source>
        <dbReference type="EMBL" id="VFT93891.1"/>
    </source>
</evidence>
<proteinExistence type="predicted"/>
<gene>
    <name evidence="2" type="primary">Aste57867_17133</name>
    <name evidence="1" type="ORF">As57867_017074</name>
    <name evidence="2" type="ORF">ASTE57867_17133</name>
</gene>
<evidence type="ECO:0000313" key="1">
    <source>
        <dbReference type="EMBL" id="KAF0691693.1"/>
    </source>
</evidence>
<protein>
    <submittedName>
        <fullName evidence="2">Aste57867_17133 protein</fullName>
    </submittedName>
</protein>
<evidence type="ECO:0000313" key="3">
    <source>
        <dbReference type="Proteomes" id="UP000332933"/>
    </source>
</evidence>
<dbReference type="AlphaFoldDB" id="A0A485L757"/>
<accession>A0A485L757</accession>
<keyword evidence="3" id="KW-1185">Reference proteome</keyword>
<organism evidence="2 3">
    <name type="scientific">Aphanomyces stellatus</name>
    <dbReference type="NCBI Taxonomy" id="120398"/>
    <lineage>
        <taxon>Eukaryota</taxon>
        <taxon>Sar</taxon>
        <taxon>Stramenopiles</taxon>
        <taxon>Oomycota</taxon>
        <taxon>Saprolegniomycetes</taxon>
        <taxon>Saprolegniales</taxon>
        <taxon>Verrucalvaceae</taxon>
        <taxon>Aphanomyces</taxon>
    </lineage>
</organism>